<proteinExistence type="predicted"/>
<keyword evidence="1" id="KW-0812">Transmembrane</keyword>
<sequence>MKPKTNRIKQLFTEGFLIVFSVLFALFIGQLVEKSNAEKAKEKALDYIYQELGENFVTLKRWTVTHGKIRDRIRNMVANEQDSVRQLLVKGPRMDFEVITDGQVLIDALLTETAWEAAKSTKAASDFDFEEVQAFTRIYGLQKILMENTTAKFLEVYMDRQTHEKEHLETTLIQLNLVMDEMVGQEQMLYYMINELLKKRSLTN</sequence>
<reference evidence="3" key="1">
    <citation type="journal article" date="2019" name="Int. J. Syst. Evol. Microbiol.">
        <title>The Global Catalogue of Microorganisms (GCM) 10K type strain sequencing project: providing services to taxonomists for standard genome sequencing and annotation.</title>
        <authorList>
            <consortium name="The Broad Institute Genomics Platform"/>
            <consortium name="The Broad Institute Genome Sequencing Center for Infectious Disease"/>
            <person name="Wu L."/>
            <person name="Ma J."/>
        </authorList>
    </citation>
    <scope>NUCLEOTIDE SEQUENCE [LARGE SCALE GENOMIC DNA]</scope>
    <source>
        <strain evidence="3">CGMCC 1.15111</strain>
    </source>
</reference>
<keyword evidence="3" id="KW-1185">Reference proteome</keyword>
<dbReference type="EMBL" id="BNAG01000003">
    <property type="protein sequence ID" value="GHE67068.1"/>
    <property type="molecule type" value="Genomic_DNA"/>
</dbReference>
<dbReference type="RefSeq" id="WP_189630419.1">
    <property type="nucleotide sequence ID" value="NZ_BNAG01000003.1"/>
</dbReference>
<dbReference type="Proteomes" id="UP000658258">
    <property type="component" value="Unassembled WGS sequence"/>
</dbReference>
<feature type="transmembrane region" description="Helical" evidence="1">
    <location>
        <begin position="12"/>
        <end position="32"/>
    </location>
</feature>
<protein>
    <submittedName>
        <fullName evidence="2">Uncharacterized protein</fullName>
    </submittedName>
</protein>
<keyword evidence="1" id="KW-1133">Transmembrane helix</keyword>
<accession>A0ABQ3I9H8</accession>
<evidence type="ECO:0000313" key="3">
    <source>
        <dbReference type="Proteomes" id="UP000658258"/>
    </source>
</evidence>
<keyword evidence="1" id="KW-0472">Membrane</keyword>
<comment type="caution">
    <text evidence="2">The sequence shown here is derived from an EMBL/GenBank/DDBJ whole genome shotgun (WGS) entry which is preliminary data.</text>
</comment>
<evidence type="ECO:0000313" key="2">
    <source>
        <dbReference type="EMBL" id="GHE67068.1"/>
    </source>
</evidence>
<gene>
    <name evidence="2" type="ORF">GCM10011340_23160</name>
</gene>
<evidence type="ECO:0000256" key="1">
    <source>
        <dbReference type="SAM" id="Phobius"/>
    </source>
</evidence>
<name>A0ABQ3I9H8_9BACT</name>
<organism evidence="2 3">
    <name type="scientific">Roseivirga thermotolerans</name>
    <dbReference type="NCBI Taxonomy" id="1758176"/>
    <lineage>
        <taxon>Bacteria</taxon>
        <taxon>Pseudomonadati</taxon>
        <taxon>Bacteroidota</taxon>
        <taxon>Cytophagia</taxon>
        <taxon>Cytophagales</taxon>
        <taxon>Roseivirgaceae</taxon>
        <taxon>Roseivirga</taxon>
    </lineage>
</organism>